<feature type="chain" id="PRO_5042981175" evidence="1">
    <location>
        <begin position="38"/>
        <end position="456"/>
    </location>
</feature>
<comment type="caution">
    <text evidence="2">The sequence shown here is derived from an EMBL/GenBank/DDBJ whole genome shotgun (WGS) entry which is preliminary data.</text>
</comment>
<name>A0AAP6ZHS8_9VIBR</name>
<organism evidence="2 3">
    <name type="scientific">Vibrio coralliilyticus</name>
    <dbReference type="NCBI Taxonomy" id="190893"/>
    <lineage>
        <taxon>Bacteria</taxon>
        <taxon>Pseudomonadati</taxon>
        <taxon>Pseudomonadota</taxon>
        <taxon>Gammaproteobacteria</taxon>
        <taxon>Vibrionales</taxon>
        <taxon>Vibrionaceae</taxon>
        <taxon>Vibrio</taxon>
    </lineage>
</organism>
<dbReference type="PANTHER" id="PTHR43737:SF1">
    <property type="entry name" value="DUF1501 DOMAIN-CONTAINING PROTEIN"/>
    <property type="match status" value="1"/>
</dbReference>
<feature type="signal peptide" evidence="1">
    <location>
        <begin position="1"/>
        <end position="37"/>
    </location>
</feature>
<keyword evidence="1" id="KW-0732">Signal</keyword>
<dbReference type="Proteomes" id="UP000576645">
    <property type="component" value="Unassembled WGS sequence"/>
</dbReference>
<dbReference type="InterPro" id="IPR010869">
    <property type="entry name" value="DUF1501"/>
</dbReference>
<evidence type="ECO:0000313" key="3">
    <source>
        <dbReference type="Proteomes" id="UP000576645"/>
    </source>
</evidence>
<accession>A0AAP6ZHS8</accession>
<evidence type="ECO:0000313" key="2">
    <source>
        <dbReference type="EMBL" id="NOJ21560.1"/>
    </source>
</evidence>
<proteinExistence type="predicted"/>
<gene>
    <name evidence="2" type="ORF">F0238_02325</name>
</gene>
<reference evidence="2 3" key="1">
    <citation type="submission" date="2019-09" db="EMBL/GenBank/DDBJ databases">
        <title>Draft genome sequencing and comparative genomics of hatchery-associated Vibrios.</title>
        <authorList>
            <person name="Kehlet-Delgado H."/>
            <person name="Mueller R.S."/>
        </authorList>
    </citation>
    <scope>NUCLEOTIDE SEQUENCE [LARGE SCALE GENOMIC DNA]</scope>
    <source>
        <strain evidence="2 3">09-121-3</strain>
    </source>
</reference>
<evidence type="ECO:0000256" key="1">
    <source>
        <dbReference type="SAM" id="SignalP"/>
    </source>
</evidence>
<sequence>MNRRKFLKGGIAAATMTPCMASFAGLLSSLNSSVAKADTPSEYKALVCMFLYGGMDNHDTVIPYDAPNYERWAKVRRPLLNSKTKRAREDLNRLSGTEGQQQYALPPELSGIHSLYEQGHAAVIANVGPLIRPTNASNYDSVPNIQPARLFSHNDQQSTWMSGLPEGARYGWGGRLSDALARSGHSPNTPFNNISTGSGELLLTGARSYPYRVEGGQARQPYILEEADGELRAHLLRHFRSSHYVSSKPIQQDLARKMMQSFDANQSYNRATGGVRIATKFPQTELGSQLWSVANTMAARHQLGVARQIFSVDLGGFDTHSNQATTLPQLQQQMSAAITSFYSALRELGLENQVTLFTASDFGRTLAVNDDGTDHGWGGHHFVIGGAVQGRQIIGAMPPPTFGHNQDAGNGRLIPTTSVDQYAAALGSWLGASDSALSEIFPNLKNFTKINGLFKS</sequence>
<dbReference type="Pfam" id="PF07394">
    <property type="entry name" value="DUF1501"/>
    <property type="match status" value="1"/>
</dbReference>
<dbReference type="PANTHER" id="PTHR43737">
    <property type="entry name" value="BLL7424 PROTEIN"/>
    <property type="match status" value="1"/>
</dbReference>
<protein>
    <submittedName>
        <fullName evidence="2">DUF1501 domain-containing protein</fullName>
    </submittedName>
</protein>
<dbReference type="EMBL" id="VTXP01000001">
    <property type="protein sequence ID" value="NOJ21560.1"/>
    <property type="molecule type" value="Genomic_DNA"/>
</dbReference>
<dbReference type="AlphaFoldDB" id="A0AAP6ZHS8"/>
<dbReference type="RefSeq" id="WP_171351730.1">
    <property type="nucleotide sequence ID" value="NZ_VTXP01000001.1"/>
</dbReference>